<dbReference type="Proteomes" id="UP000184127">
    <property type="component" value="Unassembled WGS sequence"/>
</dbReference>
<dbReference type="EC" id="3.1.1.-" evidence="2"/>
<dbReference type="Pfam" id="PF02580">
    <property type="entry name" value="Tyr_Deacylase"/>
    <property type="match status" value="1"/>
</dbReference>
<dbReference type="FunFam" id="3.50.80.10:FF:000001">
    <property type="entry name" value="D-aminoacyl-tRNA deacylase"/>
    <property type="match status" value="1"/>
</dbReference>
<dbReference type="GO" id="GO:0019478">
    <property type="term" value="P:D-amino acid catabolic process"/>
    <property type="evidence" value="ECO:0007669"/>
    <property type="project" value="UniProtKB-UniRule"/>
</dbReference>
<evidence type="ECO:0000256" key="2">
    <source>
        <dbReference type="HAMAP-Rule" id="MF_00518"/>
    </source>
</evidence>
<dbReference type="GO" id="GO:0043908">
    <property type="term" value="F:Ser(Gly)-tRNA(Ala) hydrolase activity"/>
    <property type="evidence" value="ECO:0007669"/>
    <property type="project" value="UniProtKB-UniRule"/>
</dbReference>
<accession>A0A1M5A0U7</accession>
<keyword evidence="2" id="KW-0820">tRNA-binding</keyword>
<keyword evidence="2" id="KW-0694">RNA-binding</keyword>
<dbReference type="PANTHER" id="PTHR10472:SF5">
    <property type="entry name" value="D-AMINOACYL-TRNA DEACYLASE 1"/>
    <property type="match status" value="1"/>
</dbReference>
<dbReference type="EMBL" id="FQUR01000019">
    <property type="protein sequence ID" value="SHF23888.1"/>
    <property type="molecule type" value="Genomic_DNA"/>
</dbReference>
<comment type="catalytic activity">
    <reaction evidence="2">
        <text>a D-aminoacyl-tRNA + H2O = a tRNA + a D-alpha-amino acid + H(+)</text>
        <dbReference type="Rhea" id="RHEA:13953"/>
        <dbReference type="Rhea" id="RHEA-COMP:10123"/>
        <dbReference type="Rhea" id="RHEA-COMP:10124"/>
        <dbReference type="ChEBI" id="CHEBI:15377"/>
        <dbReference type="ChEBI" id="CHEBI:15378"/>
        <dbReference type="ChEBI" id="CHEBI:59871"/>
        <dbReference type="ChEBI" id="CHEBI:78442"/>
        <dbReference type="ChEBI" id="CHEBI:79333"/>
        <dbReference type="EC" id="3.1.1.96"/>
    </reaction>
</comment>
<gene>
    <name evidence="2" type="primary">dtd</name>
    <name evidence="3" type="ORF">SAMN02745195_02164</name>
</gene>
<dbReference type="GO" id="GO:0005737">
    <property type="term" value="C:cytoplasm"/>
    <property type="evidence" value="ECO:0007669"/>
    <property type="project" value="UniProtKB-SubCell"/>
</dbReference>
<feature type="short sequence motif" description="Gly-cisPro motif, important for rejection of L-amino acids" evidence="2">
    <location>
        <begin position="137"/>
        <end position="138"/>
    </location>
</feature>
<dbReference type="InterPro" id="IPR003732">
    <property type="entry name" value="Daa-tRNA_deacyls_DTD"/>
</dbReference>
<evidence type="ECO:0000256" key="1">
    <source>
        <dbReference type="ARBA" id="ARBA00009673"/>
    </source>
</evidence>
<keyword evidence="2" id="KW-0963">Cytoplasm</keyword>
<comment type="similarity">
    <text evidence="1 2">Belongs to the DTD family.</text>
</comment>
<keyword evidence="4" id="KW-1185">Reference proteome</keyword>
<dbReference type="Gene3D" id="3.50.80.10">
    <property type="entry name" value="D-tyrosyl-tRNA(Tyr) deacylase"/>
    <property type="match status" value="1"/>
</dbReference>
<comment type="subcellular location">
    <subcellularLocation>
        <location evidence="2">Cytoplasm</location>
    </subcellularLocation>
</comment>
<organism evidence="3 4">
    <name type="scientific">Thermoanaerobacter uzonensis DSM 18761</name>
    <dbReference type="NCBI Taxonomy" id="1123369"/>
    <lineage>
        <taxon>Bacteria</taxon>
        <taxon>Bacillati</taxon>
        <taxon>Bacillota</taxon>
        <taxon>Clostridia</taxon>
        <taxon>Thermoanaerobacterales</taxon>
        <taxon>Thermoanaerobacteraceae</taxon>
        <taxon>Thermoanaerobacter</taxon>
    </lineage>
</organism>
<dbReference type="GO" id="GO:0000049">
    <property type="term" value="F:tRNA binding"/>
    <property type="evidence" value="ECO:0007669"/>
    <property type="project" value="UniProtKB-UniRule"/>
</dbReference>
<dbReference type="GO" id="GO:0051500">
    <property type="term" value="F:D-tyrosyl-tRNA(Tyr) deacylase activity"/>
    <property type="evidence" value="ECO:0007669"/>
    <property type="project" value="TreeGrafter"/>
</dbReference>
<dbReference type="HAMAP" id="MF_00518">
    <property type="entry name" value="Deacylase_Dtd"/>
    <property type="match status" value="1"/>
</dbReference>
<dbReference type="EC" id="3.1.1.96" evidence="2"/>
<keyword evidence="2" id="KW-0378">Hydrolase</keyword>
<comment type="catalytic activity">
    <reaction evidence="2">
        <text>glycyl-tRNA(Ala) + H2O = tRNA(Ala) + glycine + H(+)</text>
        <dbReference type="Rhea" id="RHEA:53744"/>
        <dbReference type="Rhea" id="RHEA-COMP:9657"/>
        <dbReference type="Rhea" id="RHEA-COMP:13640"/>
        <dbReference type="ChEBI" id="CHEBI:15377"/>
        <dbReference type="ChEBI" id="CHEBI:15378"/>
        <dbReference type="ChEBI" id="CHEBI:57305"/>
        <dbReference type="ChEBI" id="CHEBI:78442"/>
        <dbReference type="ChEBI" id="CHEBI:78522"/>
    </reaction>
</comment>
<evidence type="ECO:0000313" key="4">
    <source>
        <dbReference type="Proteomes" id="UP000184127"/>
    </source>
</evidence>
<dbReference type="GO" id="GO:0106026">
    <property type="term" value="F:Gly-tRNA(Ala) deacylase activity"/>
    <property type="evidence" value="ECO:0007669"/>
    <property type="project" value="UniProtKB-UniRule"/>
</dbReference>
<comment type="subunit">
    <text evidence="2">Homodimer.</text>
</comment>
<dbReference type="AlphaFoldDB" id="A0A1M5A0U7"/>
<dbReference type="NCBIfam" id="TIGR00256">
    <property type="entry name" value="D-aminoacyl-tRNA deacylase"/>
    <property type="match status" value="1"/>
</dbReference>
<comment type="domain">
    <text evidence="2">A Gly-cisPro motif from one monomer fits into the active site of the other monomer to allow specific chiral rejection of L-amino acids.</text>
</comment>
<comment type="function">
    <text evidence="2">An aminoacyl-tRNA editing enzyme that deacylates mischarged D-aminoacyl-tRNAs. Also deacylates mischarged glycyl-tRNA(Ala), protecting cells against glycine mischarging by AlaRS. Acts via tRNA-based rather than protein-based catalysis; rejects L-amino acids rather than detecting D-amino acids in the active site. By recycling D-aminoacyl-tRNA to D-amino acids and free tRNA molecules, this enzyme counteracts the toxicity associated with the formation of D-aminoacyl-tRNA entities in vivo and helps enforce protein L-homochirality.</text>
</comment>
<dbReference type="SUPFAM" id="SSF69500">
    <property type="entry name" value="DTD-like"/>
    <property type="match status" value="1"/>
</dbReference>
<evidence type="ECO:0000313" key="3">
    <source>
        <dbReference type="EMBL" id="SHF23888.1"/>
    </source>
</evidence>
<proteinExistence type="inferred from homology"/>
<dbReference type="RefSeq" id="WP_072969396.1">
    <property type="nucleotide sequence ID" value="NZ_FQUR01000019.1"/>
</dbReference>
<protein>
    <recommendedName>
        <fullName evidence="2">D-aminoacyl-tRNA deacylase</fullName>
        <shortName evidence="2">DTD</shortName>
        <ecNumber evidence="2">3.1.1.96</ecNumber>
    </recommendedName>
    <alternativeName>
        <fullName evidence="2">Gly-tRNA(Ala) deacylase</fullName>
        <ecNumber evidence="2">3.1.1.-</ecNumber>
    </alternativeName>
</protein>
<reference evidence="4" key="1">
    <citation type="submission" date="2016-11" db="EMBL/GenBank/DDBJ databases">
        <authorList>
            <person name="Varghese N."/>
            <person name="Submissions S."/>
        </authorList>
    </citation>
    <scope>NUCLEOTIDE SEQUENCE [LARGE SCALE GENOMIC DNA]</scope>
    <source>
        <strain evidence="4">DSM 18761</strain>
    </source>
</reference>
<dbReference type="CDD" id="cd00563">
    <property type="entry name" value="Dtyr_deacylase"/>
    <property type="match status" value="1"/>
</dbReference>
<dbReference type="PANTHER" id="PTHR10472">
    <property type="entry name" value="D-TYROSYL-TRNA TYR DEACYLASE"/>
    <property type="match status" value="1"/>
</dbReference>
<name>A0A1M5A0U7_9THEO</name>
<dbReference type="InterPro" id="IPR023509">
    <property type="entry name" value="DTD-like_sf"/>
</dbReference>
<sequence>MRAVVQRVTHGEVSVDGELISSIGKGFVVLVGISVDDTEEDVAYMADKIVNLRVFEDEEGKMNLSLLEVEGEILLVSQFTLLGDVRKGRRPNFMMAQKPEEALKYFNLLVKEIENRGVNVKTGKFQAMMKVLIENDGPVTILIDSKKIF</sequence>